<dbReference type="GO" id="GO:0030139">
    <property type="term" value="C:endocytic vesicle"/>
    <property type="evidence" value="ECO:0007669"/>
    <property type="project" value="TreeGrafter"/>
</dbReference>
<dbReference type="GO" id="GO:0005794">
    <property type="term" value="C:Golgi apparatus"/>
    <property type="evidence" value="ECO:0007669"/>
    <property type="project" value="TreeGrafter"/>
</dbReference>
<keyword evidence="2" id="KW-1185">Reference proteome</keyword>
<reference evidence="1 2" key="1">
    <citation type="submission" date="2013-11" db="EMBL/GenBank/DDBJ databases">
        <title>Genome sequencing of Stegodyphus mimosarum.</title>
        <authorList>
            <person name="Bechsgaard J."/>
        </authorList>
    </citation>
    <scope>NUCLEOTIDE SEQUENCE [LARGE SCALE GENOMIC DNA]</scope>
</reference>
<dbReference type="OrthoDB" id="192608at2759"/>
<evidence type="ECO:0000313" key="1">
    <source>
        <dbReference type="EMBL" id="KFM67805.1"/>
    </source>
</evidence>
<dbReference type="PANTHER" id="PTHR21663:SF0">
    <property type="entry name" value="HEAT REPEAT-CONTAINING PROTEIN 5B"/>
    <property type="match status" value="1"/>
</dbReference>
<dbReference type="InterPro" id="IPR046837">
    <property type="entry name" value="Laa1/Sip1/HEATR5-like_HEAT"/>
</dbReference>
<dbReference type="PANTHER" id="PTHR21663">
    <property type="entry name" value="HYPOTHETICAL HEAT DOMAIN-CONTAINING"/>
    <property type="match status" value="1"/>
</dbReference>
<evidence type="ECO:0000313" key="2">
    <source>
        <dbReference type="Proteomes" id="UP000054359"/>
    </source>
</evidence>
<dbReference type="Pfam" id="PF20210">
    <property type="entry name" value="Laa1_Sip1_HTR5"/>
    <property type="match status" value="1"/>
</dbReference>
<dbReference type="GO" id="GO:0006897">
    <property type="term" value="P:endocytosis"/>
    <property type="evidence" value="ECO:0007669"/>
    <property type="project" value="TreeGrafter"/>
</dbReference>
<dbReference type="STRING" id="407821.A0A087TRR6"/>
<dbReference type="GO" id="GO:0008104">
    <property type="term" value="P:intracellular protein localization"/>
    <property type="evidence" value="ECO:0007669"/>
    <property type="project" value="TreeGrafter"/>
</dbReference>
<dbReference type="AlphaFoldDB" id="A0A087TRR6"/>
<dbReference type="InterPro" id="IPR040108">
    <property type="entry name" value="Laa1/Sip1/HEATR5"/>
</dbReference>
<proteinExistence type="predicted"/>
<protein>
    <submittedName>
        <fullName evidence="1">HEAT repeat-containing protein 5B</fullName>
    </submittedName>
</protein>
<dbReference type="GO" id="GO:0005829">
    <property type="term" value="C:cytosol"/>
    <property type="evidence" value="ECO:0007669"/>
    <property type="project" value="GOC"/>
</dbReference>
<dbReference type="EMBL" id="KK116439">
    <property type="protein sequence ID" value="KFM67805.1"/>
    <property type="molecule type" value="Genomic_DNA"/>
</dbReference>
<gene>
    <name evidence="1" type="ORF">X975_14988</name>
</gene>
<sequence length="69" mass="7825">MEKLAILKAWAEVYVVAMNDKLAEDKVSENDKNSDTQESLLRLVAPELSLLSIYWLAFLKDYALLSLPP</sequence>
<organism evidence="1 2">
    <name type="scientific">Stegodyphus mimosarum</name>
    <name type="common">African social velvet spider</name>
    <dbReference type="NCBI Taxonomy" id="407821"/>
    <lineage>
        <taxon>Eukaryota</taxon>
        <taxon>Metazoa</taxon>
        <taxon>Ecdysozoa</taxon>
        <taxon>Arthropoda</taxon>
        <taxon>Chelicerata</taxon>
        <taxon>Arachnida</taxon>
        <taxon>Araneae</taxon>
        <taxon>Araneomorphae</taxon>
        <taxon>Entelegynae</taxon>
        <taxon>Eresoidea</taxon>
        <taxon>Eresidae</taxon>
        <taxon>Stegodyphus</taxon>
    </lineage>
</organism>
<dbReference type="GO" id="GO:0042147">
    <property type="term" value="P:retrograde transport, endosome to Golgi"/>
    <property type="evidence" value="ECO:0007669"/>
    <property type="project" value="TreeGrafter"/>
</dbReference>
<accession>A0A087TRR6</accession>
<dbReference type="Proteomes" id="UP000054359">
    <property type="component" value="Unassembled WGS sequence"/>
</dbReference>
<name>A0A087TRR6_STEMI</name>
<feature type="non-terminal residue" evidence="1">
    <location>
        <position position="69"/>
    </location>
</feature>
<dbReference type="GO" id="GO:0016020">
    <property type="term" value="C:membrane"/>
    <property type="evidence" value="ECO:0007669"/>
    <property type="project" value="TreeGrafter"/>
</dbReference>